<dbReference type="EMBL" id="CP070228">
    <property type="protein sequence ID" value="QRV02157.1"/>
    <property type="molecule type" value="Genomic_DNA"/>
</dbReference>
<organism evidence="2 3">
    <name type="scientific">Arcanobacterium phocisimile</name>
    <dbReference type="NCBI Taxonomy" id="1302235"/>
    <lineage>
        <taxon>Bacteria</taxon>
        <taxon>Bacillati</taxon>
        <taxon>Actinomycetota</taxon>
        <taxon>Actinomycetes</taxon>
        <taxon>Actinomycetales</taxon>
        <taxon>Actinomycetaceae</taxon>
        <taxon>Arcanobacterium</taxon>
    </lineage>
</organism>
<feature type="transmembrane region" description="Helical" evidence="1">
    <location>
        <begin position="12"/>
        <end position="32"/>
    </location>
</feature>
<keyword evidence="1" id="KW-0812">Transmembrane</keyword>
<keyword evidence="1" id="KW-1133">Transmembrane helix</keyword>
<reference evidence="2 3" key="1">
    <citation type="submission" date="2021-02" db="EMBL/GenBank/DDBJ databases">
        <title>Complete Genome Sequence of Arcanobacterium phocisimile strain DSM 26142T from a harbour seal.</title>
        <authorList>
            <person name="Borowiak M."/>
            <person name="Alssahen M."/>
            <person name="Malorny B."/>
            <person name="Laemmler C."/>
            <person name="Siebert U."/>
            <person name="Ploetz M."/>
            <person name="Abdulmawjood A."/>
        </authorList>
    </citation>
    <scope>NUCLEOTIDE SEQUENCE [LARGE SCALE GENOMIC DNA]</scope>
    <source>
        <strain evidence="2 3">DSM 26142</strain>
    </source>
</reference>
<evidence type="ECO:0000256" key="1">
    <source>
        <dbReference type="SAM" id="Phobius"/>
    </source>
</evidence>
<evidence type="ECO:0008006" key="4">
    <source>
        <dbReference type="Google" id="ProtNLM"/>
    </source>
</evidence>
<name>A0ABX7IH62_9ACTO</name>
<dbReference type="Proteomes" id="UP000602653">
    <property type="component" value="Chromosome"/>
</dbReference>
<evidence type="ECO:0000313" key="2">
    <source>
        <dbReference type="EMBL" id="QRV02157.1"/>
    </source>
</evidence>
<keyword evidence="3" id="KW-1185">Reference proteome</keyword>
<dbReference type="RefSeq" id="WP_204424447.1">
    <property type="nucleotide sequence ID" value="NZ_CP070228.1"/>
</dbReference>
<proteinExistence type="predicted"/>
<sequence>MTSMKAGISQFRTIVTVIVVMIVVSVGFIGMYNVASKNDAEMGFHMYSDISYRTHNPSESYQYAADHVGDQENTNKLLQSLPLNTDISSVQIIDSGIKVNLLNVNLEDEMTQRNILYSAAVIITMVKDVTYVSYTSGTKIIEVTRSDVEAFIPEEMFFTFNEQSWDRVRRAIPEAVWAIIEVRKTTTKIKEL</sequence>
<protein>
    <recommendedName>
        <fullName evidence="4">DUF4825 domain-containing protein</fullName>
    </recommendedName>
</protein>
<gene>
    <name evidence="2" type="ORF">JTE88_08845</name>
</gene>
<evidence type="ECO:0000313" key="3">
    <source>
        <dbReference type="Proteomes" id="UP000602653"/>
    </source>
</evidence>
<keyword evidence="1" id="KW-0472">Membrane</keyword>
<accession>A0ABX7IH62</accession>